<dbReference type="PROSITE" id="PS50294">
    <property type="entry name" value="WD_REPEATS_REGION"/>
    <property type="match status" value="1"/>
</dbReference>
<dbReference type="KEGG" id="kaf:KAFR_0A00700"/>
<dbReference type="eggNOG" id="KOG0318">
    <property type="taxonomic scope" value="Eukaryota"/>
</dbReference>
<dbReference type="GO" id="GO:0030479">
    <property type="term" value="C:actin cortical patch"/>
    <property type="evidence" value="ECO:0007669"/>
    <property type="project" value="EnsemblFungi"/>
</dbReference>
<proteinExistence type="inferred from homology"/>
<dbReference type="InterPro" id="IPR036322">
    <property type="entry name" value="WD40_repeat_dom_sf"/>
</dbReference>
<protein>
    <recommendedName>
        <fullName evidence="7">Anaphase-promoting complex subunit 4 WD40 domain-containing protein</fullName>
    </recommendedName>
</protein>
<evidence type="ECO:0000256" key="3">
    <source>
        <dbReference type="ARBA" id="ARBA00038366"/>
    </source>
</evidence>
<dbReference type="FunCoup" id="H2AMA8">
    <property type="interactions" value="808"/>
</dbReference>
<dbReference type="GO" id="GO:0032466">
    <property type="term" value="P:negative regulation of cytokinesis"/>
    <property type="evidence" value="ECO:0007669"/>
    <property type="project" value="EnsemblFungi"/>
</dbReference>
<dbReference type="InterPro" id="IPR015943">
    <property type="entry name" value="WD40/YVTN_repeat-like_dom_sf"/>
</dbReference>
<dbReference type="SMART" id="SM00320">
    <property type="entry name" value="WD40"/>
    <property type="match status" value="9"/>
</dbReference>
<dbReference type="EMBL" id="HE650821">
    <property type="protein sequence ID" value="CCF55508.1"/>
    <property type="molecule type" value="Genomic_DNA"/>
</dbReference>
<reference evidence="5 6" key="1">
    <citation type="journal article" date="2011" name="Proc. Natl. Acad. Sci. U.S.A.">
        <title>Evolutionary erosion of yeast sex chromosomes by mating-type switching accidents.</title>
        <authorList>
            <person name="Gordon J.L."/>
            <person name="Armisen D."/>
            <person name="Proux-Wera E."/>
            <person name="Oheigeartaigh S.S."/>
            <person name="Byrne K.P."/>
            <person name="Wolfe K.H."/>
        </authorList>
    </citation>
    <scope>NUCLEOTIDE SEQUENCE [LARGE SCALE GENOMIC DNA]</scope>
    <source>
        <strain evidence="6">ATCC 22294 / BCRC 22015 / CBS 2517 / CECT 1963 / NBRC 1671 / NRRL Y-8276</strain>
    </source>
</reference>
<sequence length="607" mass="66752">MSSIRLKSIIPPQPSTQRNFTTHLSYDETTDSIAYPCGKSAFVRSLATDRVIQFIGHGSSNVTVVRFSPIKNSQYLASGDESGKVIVWGWTVDSETNVVETTIKSEFHVLAAPILDISWDFEGKRLCVVGDGKDKFGVFISWDSGNSLGEISGHSQRINACHFKQSRPMRCITVGDDGAVIFYQGPPFKFAASDRSHHQQGKFIRDVEFSPNTGEFVVSVGSDRRIVCYDGKTGEFIKYVEDSEEKINGGIFAISWLDEAKFATASADACIRIWDVKGSKCVQKWSLPEASLENQLVGIVATKNNGVISLSLDGSLNMYEIGKNDCIRTIRGHNKGITALAVNPLITGSYDGRIIDWNSDSAVMYSNHTNLVVSIDNSKYPTFSTVAWDDTLRVKGEPQYKFDSQPKVSTNDNNATTAVLTNSDDLLVMNSFNGQILQSLKLQEPASALGLSKSLIAVAYEQSNSIEVFKSSDLSVSYKLSTPLRATPSYVSISPSEKYLAAGDVLGKILLFELDSKQVKTSRWAFHNSKINAISWKPTSDDEDEDLVATGSLDTNIFVYSVKRPMKTIKYLNAHKDGVTGLLWEDADSLVSSGADACIKKWDVQLE</sequence>
<dbReference type="GO" id="GO:0005884">
    <property type="term" value="C:actin filament"/>
    <property type="evidence" value="ECO:0007669"/>
    <property type="project" value="EnsemblFungi"/>
</dbReference>
<dbReference type="SUPFAM" id="SSF50978">
    <property type="entry name" value="WD40 repeat-like"/>
    <property type="match status" value="2"/>
</dbReference>
<dbReference type="Gene3D" id="2.130.10.10">
    <property type="entry name" value="YVTN repeat-like/Quinoprotein amine dehydrogenase"/>
    <property type="match status" value="2"/>
</dbReference>
<dbReference type="PANTHER" id="PTHR19856:SF0">
    <property type="entry name" value="WD REPEAT-CONTAINING PROTEIN 1"/>
    <property type="match status" value="1"/>
</dbReference>
<name>H2AMA8_KAZAF</name>
<dbReference type="STRING" id="1071382.H2AMA8"/>
<dbReference type="Pfam" id="PF00400">
    <property type="entry name" value="WD40"/>
    <property type="match status" value="4"/>
</dbReference>
<evidence type="ECO:0000313" key="5">
    <source>
        <dbReference type="EMBL" id="CCF55508.1"/>
    </source>
</evidence>
<evidence type="ECO:0000256" key="1">
    <source>
        <dbReference type="ARBA" id="ARBA00022574"/>
    </source>
</evidence>
<dbReference type="FunFam" id="2.130.10.10:FF:000102">
    <property type="entry name" value="Actin-interacting protein 1"/>
    <property type="match status" value="1"/>
</dbReference>
<comment type="similarity">
    <text evidence="3">Belongs to the WD repeat AIP1 family.</text>
</comment>
<evidence type="ECO:0000256" key="4">
    <source>
        <dbReference type="PROSITE-ProRule" id="PRU00221"/>
    </source>
</evidence>
<dbReference type="AlphaFoldDB" id="H2AMA8"/>
<feature type="repeat" description="WD" evidence="4">
    <location>
        <begin position="572"/>
        <end position="607"/>
    </location>
</feature>
<dbReference type="GO" id="GO:0051014">
    <property type="term" value="P:actin filament severing"/>
    <property type="evidence" value="ECO:0007669"/>
    <property type="project" value="EnsemblFungi"/>
</dbReference>
<gene>
    <name evidence="5" type="primary">KAFR0A00700</name>
    <name evidence="5" type="ORF">KAFR_0A00700</name>
</gene>
<evidence type="ECO:0000313" key="6">
    <source>
        <dbReference type="Proteomes" id="UP000005220"/>
    </source>
</evidence>
<dbReference type="RefSeq" id="XP_003954643.1">
    <property type="nucleotide sequence ID" value="XM_003954594.1"/>
</dbReference>
<dbReference type="FunFam" id="2.130.10.10:FF:000167">
    <property type="entry name" value="Actin-interacting protein 1"/>
    <property type="match status" value="1"/>
</dbReference>
<evidence type="ECO:0008006" key="7">
    <source>
        <dbReference type="Google" id="ProtNLM"/>
    </source>
</evidence>
<dbReference type="GO" id="GO:0051016">
    <property type="term" value="P:barbed-end actin filament capping"/>
    <property type="evidence" value="ECO:0007669"/>
    <property type="project" value="EnsemblFungi"/>
</dbReference>
<organism evidence="5 6">
    <name type="scientific">Kazachstania africana (strain ATCC 22294 / BCRC 22015 / CBS 2517 / CECT 1963 / NBRC 1671 / NRRL Y-8276)</name>
    <name type="common">Yeast</name>
    <name type="synonym">Kluyveromyces africanus</name>
    <dbReference type="NCBI Taxonomy" id="1071382"/>
    <lineage>
        <taxon>Eukaryota</taxon>
        <taxon>Fungi</taxon>
        <taxon>Dikarya</taxon>
        <taxon>Ascomycota</taxon>
        <taxon>Saccharomycotina</taxon>
        <taxon>Saccharomycetes</taxon>
        <taxon>Saccharomycetales</taxon>
        <taxon>Saccharomycetaceae</taxon>
        <taxon>Kazachstania</taxon>
    </lineage>
</organism>
<dbReference type="GeneID" id="13882353"/>
<keyword evidence="1 4" id="KW-0853">WD repeat</keyword>
<keyword evidence="2" id="KW-0677">Repeat</keyword>
<dbReference type="InParanoid" id="H2AMA8"/>
<evidence type="ECO:0000256" key="2">
    <source>
        <dbReference type="ARBA" id="ARBA00022737"/>
    </source>
</evidence>
<feature type="repeat" description="WD" evidence="4">
    <location>
        <begin position="262"/>
        <end position="284"/>
    </location>
</feature>
<dbReference type="PANTHER" id="PTHR19856">
    <property type="entry name" value="WD-REPEATCONTAINING PROTEIN WDR1"/>
    <property type="match status" value="1"/>
</dbReference>
<accession>H2AMA8</accession>
<dbReference type="InterPro" id="IPR001680">
    <property type="entry name" value="WD40_rpt"/>
</dbReference>
<dbReference type="HOGENOM" id="CLU_015246_1_0_1"/>
<dbReference type="PROSITE" id="PS50082">
    <property type="entry name" value="WD_REPEATS_2"/>
    <property type="match status" value="2"/>
</dbReference>
<dbReference type="GO" id="GO:0030042">
    <property type="term" value="P:actin filament depolymerization"/>
    <property type="evidence" value="ECO:0007669"/>
    <property type="project" value="EnsemblFungi"/>
</dbReference>
<dbReference type="Proteomes" id="UP000005220">
    <property type="component" value="Chromosome 1"/>
</dbReference>
<dbReference type="GO" id="GO:0003786">
    <property type="term" value="F:actin lateral binding"/>
    <property type="evidence" value="ECO:0007669"/>
    <property type="project" value="EnsemblFungi"/>
</dbReference>
<keyword evidence="6" id="KW-1185">Reference proteome</keyword>
<dbReference type="OrthoDB" id="2306at2759"/>